<protein>
    <recommendedName>
        <fullName evidence="4">TMhelix containing protein</fullName>
    </recommendedName>
</protein>
<evidence type="ECO:0000313" key="3">
    <source>
        <dbReference type="Proteomes" id="UP000672657"/>
    </source>
</evidence>
<proteinExistence type="predicted"/>
<dbReference type="RefSeq" id="WP_280519727.1">
    <property type="nucleotide sequence ID" value="NZ_CAJPVI010000064.1"/>
</dbReference>
<name>A0ABN7QC77_9BURK</name>
<evidence type="ECO:0000313" key="2">
    <source>
        <dbReference type="EMBL" id="CAG2159716.1"/>
    </source>
</evidence>
<evidence type="ECO:0008006" key="4">
    <source>
        <dbReference type="Google" id="ProtNLM"/>
    </source>
</evidence>
<keyword evidence="1" id="KW-1133">Transmembrane helix</keyword>
<feature type="transmembrane region" description="Helical" evidence="1">
    <location>
        <begin position="13"/>
        <end position="34"/>
    </location>
</feature>
<organism evidence="2 3">
    <name type="scientific">Cupriavidus numazuensis</name>
    <dbReference type="NCBI Taxonomy" id="221992"/>
    <lineage>
        <taxon>Bacteria</taxon>
        <taxon>Pseudomonadati</taxon>
        <taxon>Pseudomonadota</taxon>
        <taxon>Betaproteobacteria</taxon>
        <taxon>Burkholderiales</taxon>
        <taxon>Burkholderiaceae</taxon>
        <taxon>Cupriavidus</taxon>
    </lineage>
</organism>
<comment type="caution">
    <text evidence="2">The sequence shown here is derived from an EMBL/GenBank/DDBJ whole genome shotgun (WGS) entry which is preliminary data.</text>
</comment>
<accession>A0ABN7QC77</accession>
<keyword evidence="1" id="KW-0472">Membrane</keyword>
<reference evidence="2 3" key="1">
    <citation type="submission" date="2021-03" db="EMBL/GenBank/DDBJ databases">
        <authorList>
            <person name="Peeters C."/>
        </authorList>
    </citation>
    <scope>NUCLEOTIDE SEQUENCE [LARGE SCALE GENOMIC DNA]</scope>
    <source>
        <strain evidence="2 3">LMG 26411</strain>
    </source>
</reference>
<gene>
    <name evidence="2" type="ORF">LMG26411_06920</name>
</gene>
<sequence>MEFFGYLKNTHDINVFVFAVLIGWCVWEAGLVLLQGLRRRPRKR</sequence>
<evidence type="ECO:0000256" key="1">
    <source>
        <dbReference type="SAM" id="Phobius"/>
    </source>
</evidence>
<dbReference type="Proteomes" id="UP000672657">
    <property type="component" value="Unassembled WGS sequence"/>
</dbReference>
<dbReference type="EMBL" id="CAJPVI010000064">
    <property type="protein sequence ID" value="CAG2159716.1"/>
    <property type="molecule type" value="Genomic_DNA"/>
</dbReference>
<keyword evidence="3" id="KW-1185">Reference proteome</keyword>
<keyword evidence="1" id="KW-0812">Transmembrane</keyword>